<protein>
    <recommendedName>
        <fullName evidence="1">Peptidase M15C domain-containing protein</fullName>
    </recommendedName>
</protein>
<evidence type="ECO:0000313" key="2">
    <source>
        <dbReference type="EMBL" id="VDC31835.1"/>
    </source>
</evidence>
<reference evidence="2 3" key="1">
    <citation type="submission" date="2018-11" db="EMBL/GenBank/DDBJ databases">
        <authorList>
            <person name="Criscuolo A."/>
        </authorList>
    </citation>
    <scope>NUCLEOTIDE SEQUENCE [LARGE SCALE GENOMIC DNA]</scope>
    <source>
        <strain evidence="2">ACIP111625</strain>
    </source>
</reference>
<organism evidence="2 3">
    <name type="scientific">Pseudogemmobacter humi</name>
    <dbReference type="NCBI Taxonomy" id="2483812"/>
    <lineage>
        <taxon>Bacteria</taxon>
        <taxon>Pseudomonadati</taxon>
        <taxon>Pseudomonadota</taxon>
        <taxon>Alphaproteobacteria</taxon>
        <taxon>Rhodobacterales</taxon>
        <taxon>Paracoccaceae</taxon>
        <taxon>Pseudogemmobacter</taxon>
    </lineage>
</organism>
<proteinExistence type="predicted"/>
<dbReference type="Gene3D" id="3.30.1380.10">
    <property type="match status" value="1"/>
</dbReference>
<dbReference type="SUPFAM" id="SSF55166">
    <property type="entry name" value="Hedgehog/DD-peptidase"/>
    <property type="match status" value="1"/>
</dbReference>
<evidence type="ECO:0000313" key="3">
    <source>
        <dbReference type="Proteomes" id="UP000277498"/>
    </source>
</evidence>
<dbReference type="GO" id="GO:0008233">
    <property type="term" value="F:peptidase activity"/>
    <property type="evidence" value="ECO:0007669"/>
    <property type="project" value="InterPro"/>
</dbReference>
<sequence length="227" mass="26241">MKPGQVLTRWWQDYVAGRLRTPQSLVAASRAENPDTAQAYLRWLDLPTDDEWQAPQRLKAPGFIDTASYVRQSERADWQHCDPRLMRWAALVVKLARKRGIPLYVHCAFRGEAEQAKVKASGNSKASYPRSAHNIGEAVDIVHGVYHWQLTRQEWQLLHVLGLLALERINATLRKDDKLHLTWGGEFKSLYDPAHWEITGYRSRLRRLPEGEPVRYTPSAILERVRL</sequence>
<evidence type="ECO:0000259" key="1">
    <source>
        <dbReference type="Pfam" id="PF13539"/>
    </source>
</evidence>
<feature type="domain" description="Peptidase M15C" evidence="1">
    <location>
        <begin position="128"/>
        <end position="198"/>
    </location>
</feature>
<dbReference type="Proteomes" id="UP000277498">
    <property type="component" value="Unassembled WGS sequence"/>
</dbReference>
<dbReference type="InterPro" id="IPR009045">
    <property type="entry name" value="Zn_M74/Hedgehog-like"/>
</dbReference>
<keyword evidence="3" id="KW-1185">Reference proteome</keyword>
<name>A0A3P5XB07_9RHOB</name>
<dbReference type="OrthoDB" id="9815229at2"/>
<dbReference type="InterPro" id="IPR039561">
    <property type="entry name" value="Peptidase_M15C"/>
</dbReference>
<dbReference type="AlphaFoldDB" id="A0A3P5XB07"/>
<gene>
    <name evidence="2" type="ORF">XINFAN_03181</name>
</gene>
<accession>A0A3P5XB07</accession>
<dbReference type="RefSeq" id="WP_124087895.1">
    <property type="nucleotide sequence ID" value="NZ_UXAW01000089.1"/>
</dbReference>
<dbReference type="Pfam" id="PF13539">
    <property type="entry name" value="Peptidase_M15_4"/>
    <property type="match status" value="1"/>
</dbReference>
<dbReference type="EMBL" id="UXAW01000089">
    <property type="protein sequence ID" value="VDC31835.1"/>
    <property type="molecule type" value="Genomic_DNA"/>
</dbReference>